<organism evidence="1 2">
    <name type="scientific">Paenibacillus polysaccharolyticus</name>
    <dbReference type="NCBI Taxonomy" id="582692"/>
    <lineage>
        <taxon>Bacteria</taxon>
        <taxon>Bacillati</taxon>
        <taxon>Bacillota</taxon>
        <taxon>Bacilli</taxon>
        <taxon>Bacillales</taxon>
        <taxon>Paenibacillaceae</taxon>
        <taxon>Paenibacillus</taxon>
    </lineage>
</organism>
<gene>
    <name evidence="1" type="ORF">SAMN05720606_11135</name>
</gene>
<dbReference type="AlphaFoldDB" id="A0A1G5JGP2"/>
<dbReference type="Proteomes" id="UP000198538">
    <property type="component" value="Unassembled WGS sequence"/>
</dbReference>
<proteinExistence type="predicted"/>
<name>A0A1G5JGP2_9BACL</name>
<dbReference type="RefSeq" id="WP_090921848.1">
    <property type="nucleotide sequence ID" value="NZ_FMVM01000011.1"/>
</dbReference>
<protein>
    <submittedName>
        <fullName evidence="1">Uncharacterized protein</fullName>
    </submittedName>
</protein>
<sequence length="103" mass="11651">MKNLAVVSLYFLSEVEGGQKAAITEDFSAPIVFDVDPDLQFGLWSAVVKLHSQPDEHREARADMYYLFHNSEEVPNHLLEPGNSFSLKTNKTIAKGTIEWLKE</sequence>
<dbReference type="STRING" id="582692.SAMN05720606_11135"/>
<evidence type="ECO:0000313" key="2">
    <source>
        <dbReference type="Proteomes" id="UP000198538"/>
    </source>
</evidence>
<keyword evidence="2" id="KW-1185">Reference proteome</keyword>
<accession>A0A1G5JGP2</accession>
<dbReference type="EMBL" id="FMVM01000011">
    <property type="protein sequence ID" value="SCY87467.1"/>
    <property type="molecule type" value="Genomic_DNA"/>
</dbReference>
<evidence type="ECO:0000313" key="1">
    <source>
        <dbReference type="EMBL" id="SCY87467.1"/>
    </source>
</evidence>
<reference evidence="2" key="1">
    <citation type="submission" date="2016-10" db="EMBL/GenBank/DDBJ databases">
        <authorList>
            <person name="Varghese N."/>
            <person name="Submissions S."/>
        </authorList>
    </citation>
    <scope>NUCLEOTIDE SEQUENCE [LARGE SCALE GENOMIC DNA]</scope>
    <source>
        <strain evidence="2">BL9</strain>
    </source>
</reference>